<name>A0A5E4NKH5_9HEMI</name>
<protein>
    <submittedName>
        <fullName evidence="3">Uncharacterized protein</fullName>
    </submittedName>
</protein>
<evidence type="ECO:0000313" key="4">
    <source>
        <dbReference type="Proteomes" id="UP000325440"/>
    </source>
</evidence>
<reference evidence="3 4" key="1">
    <citation type="submission" date="2019-08" db="EMBL/GenBank/DDBJ databases">
        <authorList>
            <person name="Alioto T."/>
            <person name="Alioto T."/>
            <person name="Gomez Garrido J."/>
        </authorList>
    </citation>
    <scope>NUCLEOTIDE SEQUENCE [LARGE SCALE GENOMIC DNA]</scope>
</reference>
<dbReference type="InterPro" id="IPR016024">
    <property type="entry name" value="ARM-type_fold"/>
</dbReference>
<evidence type="ECO:0000313" key="3">
    <source>
        <dbReference type="EMBL" id="VVC44223.1"/>
    </source>
</evidence>
<dbReference type="Gene3D" id="1.25.10.10">
    <property type="entry name" value="Leucine-rich Repeat Variant"/>
    <property type="match status" value="2"/>
</dbReference>
<dbReference type="GO" id="GO:0005802">
    <property type="term" value="C:trans-Golgi network"/>
    <property type="evidence" value="ECO:0007669"/>
    <property type="project" value="InterPro"/>
</dbReference>
<dbReference type="SUPFAM" id="SSF48371">
    <property type="entry name" value="ARM repeat"/>
    <property type="match status" value="1"/>
</dbReference>
<dbReference type="AlphaFoldDB" id="A0A5E4NKH5"/>
<dbReference type="InterPro" id="IPR040362">
    <property type="entry name" value="RELCH"/>
</dbReference>
<feature type="repeat" description="HEAT" evidence="1">
    <location>
        <begin position="827"/>
        <end position="865"/>
    </location>
</feature>
<keyword evidence="4" id="KW-1185">Reference proteome</keyword>
<dbReference type="Proteomes" id="UP000325440">
    <property type="component" value="Unassembled WGS sequence"/>
</dbReference>
<accession>A0A5E4NKH5</accession>
<dbReference type="PROSITE" id="PS50077">
    <property type="entry name" value="HEAT_REPEAT"/>
    <property type="match status" value="1"/>
</dbReference>
<evidence type="ECO:0000256" key="1">
    <source>
        <dbReference type="PROSITE-ProRule" id="PRU00103"/>
    </source>
</evidence>
<dbReference type="InterPro" id="IPR011989">
    <property type="entry name" value="ARM-like"/>
</dbReference>
<dbReference type="OrthoDB" id="1695393at2759"/>
<dbReference type="InterPro" id="IPR021133">
    <property type="entry name" value="HEAT_type_2"/>
</dbReference>
<dbReference type="GO" id="GO:0032367">
    <property type="term" value="P:intracellular cholesterol transport"/>
    <property type="evidence" value="ECO:0007669"/>
    <property type="project" value="InterPro"/>
</dbReference>
<dbReference type="EMBL" id="CABPRJ010002377">
    <property type="protein sequence ID" value="VVC44223.1"/>
    <property type="molecule type" value="Genomic_DNA"/>
</dbReference>
<gene>
    <name evidence="3" type="ORF">CINCED_3A019839</name>
</gene>
<feature type="coiled-coil region" evidence="2">
    <location>
        <begin position="235"/>
        <end position="276"/>
    </location>
</feature>
<organism evidence="3 4">
    <name type="scientific">Cinara cedri</name>
    <dbReference type="NCBI Taxonomy" id="506608"/>
    <lineage>
        <taxon>Eukaryota</taxon>
        <taxon>Metazoa</taxon>
        <taxon>Ecdysozoa</taxon>
        <taxon>Arthropoda</taxon>
        <taxon>Hexapoda</taxon>
        <taxon>Insecta</taxon>
        <taxon>Pterygota</taxon>
        <taxon>Neoptera</taxon>
        <taxon>Paraneoptera</taxon>
        <taxon>Hemiptera</taxon>
        <taxon>Sternorrhyncha</taxon>
        <taxon>Aphidomorpha</taxon>
        <taxon>Aphidoidea</taxon>
        <taxon>Aphididae</taxon>
        <taxon>Lachninae</taxon>
        <taxon>Cinara</taxon>
    </lineage>
</organism>
<dbReference type="InterPro" id="IPR006594">
    <property type="entry name" value="LisH"/>
</dbReference>
<evidence type="ECO:0000256" key="2">
    <source>
        <dbReference type="SAM" id="Coils"/>
    </source>
</evidence>
<dbReference type="PANTHER" id="PTHR32059">
    <property type="entry name" value="RAB11-BINDING PROTEIN RELCH"/>
    <property type="match status" value="1"/>
</dbReference>
<dbReference type="PROSITE" id="PS50896">
    <property type="entry name" value="LISH"/>
    <property type="match status" value="1"/>
</dbReference>
<dbReference type="PANTHER" id="PTHR32059:SF0">
    <property type="entry name" value="RAB11-BINDING PROTEIN RELCH"/>
    <property type="match status" value="1"/>
</dbReference>
<proteinExistence type="predicted"/>
<keyword evidence="2" id="KW-0175">Coiled coil</keyword>
<sequence length="1034" mass="118247">MAEDVGSPILSYGDIAKKLLNDRLLLTALELHYELIEAGKELPGLRVFFSNPSNFEHSSPQNDNISITLSMARSSSQATLDSLEMARYSEDGDKTINERVAVLEFELRKAKDTINALRTNLTVAAVESEEFSGEDIKTTQYDDKIKPHEQRVLNFLVNEYLMQHNYTLTSITFADENENQDFEIWDDVGLNISRPPHLLSLYRDRAKNYLKSSDISCQSETIKCTNITTQTDEDCSELSIRMSELEKNNESLISQLQLLKSQKDMCSENLKSYKEKWLRLAKTVKPKYDSNNELSIFHDTLINKCWPDHQLPFMDLHVDLSIISDDNIELNLYPIMRILENQRIRNQNDDNLLESEKQEDFIILTILLMHIHPDATERDKLLCSLFNMRKKPNKKERSLIIGGLFWLLKYSNSEFFENELLPQLWHLLSDKYVEKRLLVAEACSWFSPLITCESRQSLLSVLQQMLIEDIDESVRAATIKSIAINAVYIYDTDKYAQVEELLFVGLKDNLKYIIEITAGILLPVLAKWAFDKGRLQSNCYTRLMNSLTTQIKTLDSQRKSQKIDQLESNCCYMVNAIRSILPYLVLFVASAPECLSLRDEDTPRGELRTGFADICVGLCNPTVFYNDPNNTIGTVMCTFDAVVEENQITWPRLQWLYEWMLPSLIESSSLVSIENQKLLQSLVTLFQSFCYGFGSKFTQNRVKPLFIKKIQDIERSLGNMSTTPLPSMTLLCIYMCSILAPIQREDNELEATLKKYVCTLPLCGVPIDVLNLTISLLAFNHQRLHELILSSLWEGVISQKETIRLTVTKLMSSIMPYLSDVNITNRIMPALITLSNDSNCEVKIALVPILGQLMMSTNNKDTIEKCRFQMKSLMDDRTLSDMITFTTELITAFGKLAPMSDQAYREDVIMVQLNMYSGVAVRTSDITRKTELTRVLLDAFSTVLYECTLSQSAITSSLLPSLRCIEELCFLNNLSQKELSAMLIKEAESRLPSLQPESSGLSVTQDLKPKMVKMFQSSNIAKQTMFWKKNNQPQ</sequence>
<dbReference type="GO" id="GO:0055037">
    <property type="term" value="C:recycling endosome"/>
    <property type="evidence" value="ECO:0007669"/>
    <property type="project" value="TreeGrafter"/>
</dbReference>